<dbReference type="GO" id="GO:0046914">
    <property type="term" value="F:transition metal ion binding"/>
    <property type="evidence" value="ECO:0007669"/>
    <property type="project" value="TreeGrafter"/>
</dbReference>
<evidence type="ECO:0000256" key="3">
    <source>
        <dbReference type="SAM" id="MobiDB-lite"/>
    </source>
</evidence>
<dbReference type="Pfam" id="PF25869">
    <property type="entry name" value="3HB_CusB"/>
    <property type="match status" value="1"/>
</dbReference>
<feature type="domain" description="CusB-like barrel-sandwich hybrid" evidence="7">
    <location>
        <begin position="155"/>
        <end position="272"/>
    </location>
</feature>
<dbReference type="InterPro" id="IPR058792">
    <property type="entry name" value="Beta-barrel_RND_2"/>
</dbReference>
<dbReference type="Pfam" id="PF19335">
    <property type="entry name" value="HMBD"/>
    <property type="match status" value="1"/>
</dbReference>
<evidence type="ECO:0000259" key="8">
    <source>
        <dbReference type="Pfam" id="PF25954"/>
    </source>
</evidence>
<feature type="domain" description="CusB-like three alpha-helical bundle" evidence="6">
    <location>
        <begin position="191"/>
        <end position="239"/>
    </location>
</feature>
<evidence type="ECO:0000259" key="7">
    <source>
        <dbReference type="Pfam" id="PF25919"/>
    </source>
</evidence>
<dbReference type="GO" id="GO:0015679">
    <property type="term" value="P:plasma membrane copper ion transport"/>
    <property type="evidence" value="ECO:0007669"/>
    <property type="project" value="TreeGrafter"/>
</dbReference>
<protein>
    <submittedName>
        <fullName evidence="9">Efflux RND transporter periplasmic adaptor subunit</fullName>
    </submittedName>
</protein>
<dbReference type="InterPro" id="IPR058790">
    <property type="entry name" value="BSH_CusB"/>
</dbReference>
<comment type="similarity">
    <text evidence="1">Belongs to the membrane fusion protein (MFP) (TC 8.A.1) family.</text>
</comment>
<dbReference type="GO" id="GO:0030288">
    <property type="term" value="C:outer membrane-bounded periplasmic space"/>
    <property type="evidence" value="ECO:0007669"/>
    <property type="project" value="TreeGrafter"/>
</dbReference>
<dbReference type="NCBIfam" id="TIGR01730">
    <property type="entry name" value="RND_mfp"/>
    <property type="match status" value="1"/>
</dbReference>
<dbReference type="InterPro" id="IPR045800">
    <property type="entry name" value="HMBD"/>
</dbReference>
<dbReference type="Pfam" id="PF25954">
    <property type="entry name" value="Beta-barrel_RND_2"/>
    <property type="match status" value="1"/>
</dbReference>
<dbReference type="InterPro" id="IPR051909">
    <property type="entry name" value="MFP_Cation_Efflux"/>
</dbReference>
<dbReference type="InterPro" id="IPR058791">
    <property type="entry name" value="3HB_CusB"/>
</dbReference>
<dbReference type="PANTHER" id="PTHR30097:SF15">
    <property type="entry name" value="CATION EFFLUX SYSTEM PROTEIN CUSB"/>
    <property type="match status" value="1"/>
</dbReference>
<dbReference type="RefSeq" id="WP_139687508.1">
    <property type="nucleotide sequence ID" value="NZ_WEHW01000032.1"/>
</dbReference>
<feature type="transmembrane region" description="Helical" evidence="4">
    <location>
        <begin position="12"/>
        <end position="32"/>
    </location>
</feature>
<dbReference type="EMBL" id="WEHW01000032">
    <property type="protein sequence ID" value="KAB7650660.1"/>
    <property type="molecule type" value="Genomic_DNA"/>
</dbReference>
<evidence type="ECO:0000259" key="6">
    <source>
        <dbReference type="Pfam" id="PF25869"/>
    </source>
</evidence>
<dbReference type="InterPro" id="IPR006143">
    <property type="entry name" value="RND_pump_MFP"/>
</dbReference>
<organism evidence="9 10">
    <name type="scientific">Sutterella seckii</name>
    <dbReference type="NCBI Taxonomy" id="1944635"/>
    <lineage>
        <taxon>Bacteria</taxon>
        <taxon>Pseudomonadati</taxon>
        <taxon>Pseudomonadota</taxon>
        <taxon>Betaproteobacteria</taxon>
        <taxon>Burkholderiales</taxon>
        <taxon>Sutterellaceae</taxon>
        <taxon>Sutterella</taxon>
    </lineage>
</organism>
<dbReference type="GO" id="GO:0016020">
    <property type="term" value="C:membrane"/>
    <property type="evidence" value="ECO:0007669"/>
    <property type="project" value="InterPro"/>
</dbReference>
<keyword evidence="4" id="KW-0472">Membrane</keyword>
<feature type="domain" description="Heavy metal binding" evidence="5">
    <location>
        <begin position="72"/>
        <end position="99"/>
    </location>
</feature>
<evidence type="ECO:0000313" key="9">
    <source>
        <dbReference type="EMBL" id="KAB7650660.1"/>
    </source>
</evidence>
<dbReference type="Proteomes" id="UP000469462">
    <property type="component" value="Unassembled WGS sequence"/>
</dbReference>
<dbReference type="PANTHER" id="PTHR30097">
    <property type="entry name" value="CATION EFFLUX SYSTEM PROTEIN CUSB"/>
    <property type="match status" value="1"/>
</dbReference>
<evidence type="ECO:0000256" key="4">
    <source>
        <dbReference type="SAM" id="Phobius"/>
    </source>
</evidence>
<accession>A0AAI9SC26</accession>
<dbReference type="Gene3D" id="2.40.420.20">
    <property type="match status" value="1"/>
</dbReference>
<gene>
    <name evidence="9" type="ORF">GBM96_08315</name>
</gene>
<keyword evidence="2" id="KW-0813">Transport</keyword>
<dbReference type="GO" id="GO:0022857">
    <property type="term" value="F:transmembrane transporter activity"/>
    <property type="evidence" value="ECO:0007669"/>
    <property type="project" value="InterPro"/>
</dbReference>
<feature type="domain" description="CusB-like beta-barrel" evidence="8">
    <location>
        <begin position="276"/>
        <end position="353"/>
    </location>
</feature>
<dbReference type="Gene3D" id="6.10.140.730">
    <property type="match status" value="1"/>
</dbReference>
<keyword evidence="4" id="KW-1133">Transmembrane helix</keyword>
<keyword evidence="4" id="KW-0812">Transmembrane</keyword>
<dbReference type="GO" id="GO:0060003">
    <property type="term" value="P:copper ion export"/>
    <property type="evidence" value="ECO:0007669"/>
    <property type="project" value="TreeGrafter"/>
</dbReference>
<evidence type="ECO:0000259" key="5">
    <source>
        <dbReference type="Pfam" id="PF19335"/>
    </source>
</evidence>
<dbReference type="AlphaFoldDB" id="A0AAI9SC26"/>
<dbReference type="SUPFAM" id="SSF111369">
    <property type="entry name" value="HlyD-like secretion proteins"/>
    <property type="match status" value="1"/>
</dbReference>
<feature type="compositionally biased region" description="Low complexity" evidence="3">
    <location>
        <begin position="43"/>
        <end position="52"/>
    </location>
</feature>
<keyword evidence="10" id="KW-1185">Reference proteome</keyword>
<comment type="caution">
    <text evidence="9">The sequence shown here is derived from an EMBL/GenBank/DDBJ whole genome shotgun (WGS) entry which is preliminary data.</text>
</comment>
<feature type="region of interest" description="Disordered" evidence="3">
    <location>
        <begin position="42"/>
        <end position="61"/>
    </location>
</feature>
<dbReference type="NCBIfam" id="NF007303">
    <property type="entry name" value="PRK09783.1"/>
    <property type="match status" value="1"/>
</dbReference>
<evidence type="ECO:0000256" key="1">
    <source>
        <dbReference type="ARBA" id="ARBA00009477"/>
    </source>
</evidence>
<sequence length="451" mass="47962">MSDAPQKFRIFPVVLALIAGLALGGAGVMLYMKHQSAGMPKTEAPLPAAAGKKAPEGVELAEPDADGRPVLYWYDPMKPDAHFPKPGPSPFMDMDLVPKYADEADAGDGGEAPSVAVSPAVEQSLGLRTTIAQEGELRKEARLAAEVVLNEHDYAVVQARSGGFVESVSPLAVGDPVKAGEVLAKLTIPGWTEAQTEYLVQRETHAPQGAIEGTLRRLKLLGMPQKDIDDLIRTRRVKTVFTIEAPISGVVTAISMRAGMNVNASQTVAEIEGIDPIWVVASIPEAYARDVSREGTKFSLTSDAFPGESWKVLSDALLPGADASTRTLRLRLQVANPKGTLRPGMTAVLHIDAPGERGILIPREAVIDDGRMTRVIVKRDGRFYPTPVAIKDASGSTAAVAGVNAGDEIVLSSIYLIDSEASISGALERLKAPAEVDMSAMKEGDEHDRAH</sequence>
<dbReference type="Gene3D" id="2.40.30.170">
    <property type="match status" value="1"/>
</dbReference>
<proteinExistence type="inferred from homology"/>
<evidence type="ECO:0000313" key="10">
    <source>
        <dbReference type="Proteomes" id="UP000469462"/>
    </source>
</evidence>
<name>A0AAI9SC26_9BURK</name>
<dbReference type="Pfam" id="PF25919">
    <property type="entry name" value="BSH_CusB"/>
    <property type="match status" value="1"/>
</dbReference>
<reference evidence="9 10" key="1">
    <citation type="submission" date="2019-10" db="EMBL/GenBank/DDBJ databases">
        <title>Genome diversity of Sutterella seckii.</title>
        <authorList>
            <person name="Chaplin A.V."/>
            <person name="Sokolova S.R."/>
            <person name="Mosin K.A."/>
            <person name="Ivanova E.L."/>
            <person name="Kochetkova T.O."/>
            <person name="Goltsov A.Y."/>
            <person name="Trofimov D.Y."/>
            <person name="Efimov B.A."/>
        </authorList>
    </citation>
    <scope>NUCLEOTIDE SEQUENCE [LARGE SCALE GENOMIC DNA]</scope>
    <source>
        <strain evidence="9 10">ASD3426</strain>
    </source>
</reference>
<evidence type="ECO:0000256" key="2">
    <source>
        <dbReference type="ARBA" id="ARBA00022448"/>
    </source>
</evidence>